<dbReference type="EMBL" id="RWGY01000034">
    <property type="protein sequence ID" value="TVU13469.1"/>
    <property type="molecule type" value="Genomic_DNA"/>
</dbReference>
<dbReference type="InterPro" id="IPR056016">
    <property type="entry name" value="DUF7595"/>
</dbReference>
<dbReference type="OrthoDB" id="657959at2759"/>
<gene>
    <name evidence="2" type="ORF">EJB05_40527</name>
</gene>
<dbReference type="PANTHER" id="PTHR35828">
    <property type="entry name" value="OS08G0203800 PROTEIN-RELATED"/>
    <property type="match status" value="1"/>
</dbReference>
<name>A0A5J9TQ08_9POAL</name>
<evidence type="ECO:0000259" key="1">
    <source>
        <dbReference type="Pfam" id="PF24523"/>
    </source>
</evidence>
<accession>A0A5J9TQ08</accession>
<comment type="caution">
    <text evidence="2">The sequence shown here is derived from an EMBL/GenBank/DDBJ whole genome shotgun (WGS) entry which is preliminary data.</text>
</comment>
<protein>
    <recommendedName>
        <fullName evidence="1">DUF7595 domain-containing protein</fullName>
    </recommendedName>
</protein>
<dbReference type="Pfam" id="PF24523">
    <property type="entry name" value="DUF7595"/>
    <property type="match status" value="1"/>
</dbReference>
<dbReference type="PANTHER" id="PTHR35828:SF15">
    <property type="entry name" value="F-BOX DOMAIN-CONTAINING PROTEIN"/>
    <property type="match status" value="1"/>
</dbReference>
<organism evidence="2 3">
    <name type="scientific">Eragrostis curvula</name>
    <name type="common">weeping love grass</name>
    <dbReference type="NCBI Taxonomy" id="38414"/>
    <lineage>
        <taxon>Eukaryota</taxon>
        <taxon>Viridiplantae</taxon>
        <taxon>Streptophyta</taxon>
        <taxon>Embryophyta</taxon>
        <taxon>Tracheophyta</taxon>
        <taxon>Spermatophyta</taxon>
        <taxon>Magnoliopsida</taxon>
        <taxon>Liliopsida</taxon>
        <taxon>Poales</taxon>
        <taxon>Poaceae</taxon>
        <taxon>PACMAD clade</taxon>
        <taxon>Chloridoideae</taxon>
        <taxon>Eragrostideae</taxon>
        <taxon>Eragrostidinae</taxon>
        <taxon>Eragrostis</taxon>
    </lineage>
</organism>
<evidence type="ECO:0000313" key="2">
    <source>
        <dbReference type="EMBL" id="TVU13469.1"/>
    </source>
</evidence>
<dbReference type="AlphaFoldDB" id="A0A5J9TQ08"/>
<dbReference type="Gramene" id="TVU13469">
    <property type="protein sequence ID" value="TVU13469"/>
    <property type="gene ID" value="EJB05_40527"/>
</dbReference>
<feature type="domain" description="DUF7595" evidence="1">
    <location>
        <begin position="118"/>
        <end position="402"/>
    </location>
</feature>
<keyword evidence="3" id="KW-1185">Reference proteome</keyword>
<feature type="non-terminal residue" evidence="2">
    <location>
        <position position="1"/>
    </location>
</feature>
<sequence>MDIIFKIPAHISDPATLVRAASSHKLWRNLIKDTTFLDGFKRRHSDHGFTPSLLLGFFYQESIEAPSHLWQHEEDKNRCLAPSFIPTSELVPFGGIKEGCNVINPMSLGTFIQGIGASLNFYEPVASQDSFLALCHRSQDERGNAMPGVLCVCNPLTGEVFHIPNRREAPPKHYVLLVTNDVGLDGCLSQSYRLVSITIKGQKLIYKYCSKTRAWWRPTNFPELMPGHYLMSSPGPVAASHGGSIHWLCGSWKSMAPSLVCTLTLGQEELLYIELPPDAKSSKGPLLASSADGCILLLLVKGFQMSLWKHKNEFGNASIKWVLSEMIDLTSSLPMRVQMKRHKAKFRLEVFRGKSGAVVIWVEGEGLYLFSLSDRSMRKVDNENIMKRYFLCPYEIDWLSCLAVTNLVVHGSLDGERKKIHGRWKTVTADNIANNTLP</sequence>
<dbReference type="Proteomes" id="UP000324897">
    <property type="component" value="Unassembled WGS sequence"/>
</dbReference>
<evidence type="ECO:0000313" key="3">
    <source>
        <dbReference type="Proteomes" id="UP000324897"/>
    </source>
</evidence>
<proteinExistence type="predicted"/>
<reference evidence="2 3" key="1">
    <citation type="journal article" date="2019" name="Sci. Rep.">
        <title>A high-quality genome of Eragrostis curvula grass provides insights into Poaceae evolution and supports new strategies to enhance forage quality.</title>
        <authorList>
            <person name="Carballo J."/>
            <person name="Santos B.A.C.M."/>
            <person name="Zappacosta D."/>
            <person name="Garbus I."/>
            <person name="Selva J.P."/>
            <person name="Gallo C.A."/>
            <person name="Diaz A."/>
            <person name="Albertini E."/>
            <person name="Caccamo M."/>
            <person name="Echenique V."/>
        </authorList>
    </citation>
    <scope>NUCLEOTIDE SEQUENCE [LARGE SCALE GENOMIC DNA]</scope>
    <source>
        <strain evidence="3">cv. Victoria</strain>
        <tissue evidence="2">Leaf</tissue>
    </source>
</reference>